<dbReference type="Pfam" id="PF00069">
    <property type="entry name" value="Pkinase"/>
    <property type="match status" value="1"/>
</dbReference>
<keyword evidence="2 5" id="KW-0547">Nucleotide-binding</keyword>
<dbReference type="Proteomes" id="UP000076079">
    <property type="component" value="Chromosome"/>
</dbReference>
<dbReference type="STRING" id="1855912.LuPra_01747"/>
<accession>A0A143PJF4</accession>
<keyword evidence="3 7" id="KW-0418">Kinase</keyword>
<dbReference type="Pfam" id="PF07676">
    <property type="entry name" value="PD40"/>
    <property type="match status" value="4"/>
</dbReference>
<keyword evidence="4 5" id="KW-0067">ATP-binding</keyword>
<evidence type="ECO:0000256" key="4">
    <source>
        <dbReference type="ARBA" id="ARBA00022840"/>
    </source>
</evidence>
<reference evidence="7 8" key="1">
    <citation type="journal article" date="2016" name="Genome Announc.">
        <title>First Complete Genome Sequence of a Subdivision 6 Acidobacterium Strain.</title>
        <authorList>
            <person name="Huang S."/>
            <person name="Vieira S."/>
            <person name="Bunk B."/>
            <person name="Riedel T."/>
            <person name="Sproer C."/>
            <person name="Overmann J."/>
        </authorList>
    </citation>
    <scope>NUCLEOTIDE SEQUENCE [LARGE SCALE GENOMIC DNA]</scope>
    <source>
        <strain evidence="8">DSM 100886 HEG_-6_39</strain>
    </source>
</reference>
<protein>
    <submittedName>
        <fullName evidence="7">Serine/threonine-protein kinase PrkC</fullName>
        <ecNumber evidence="7">2.7.11.1</ecNumber>
    </submittedName>
</protein>
<dbReference type="InterPro" id="IPR011659">
    <property type="entry name" value="WD40"/>
</dbReference>
<keyword evidence="1 7" id="KW-0808">Transferase</keyword>
<evidence type="ECO:0000256" key="2">
    <source>
        <dbReference type="ARBA" id="ARBA00022741"/>
    </source>
</evidence>
<dbReference type="RefSeq" id="WP_110170379.1">
    <property type="nucleotide sequence ID" value="NZ_CP015136.1"/>
</dbReference>
<dbReference type="PROSITE" id="PS50011">
    <property type="entry name" value="PROTEIN_KINASE_DOM"/>
    <property type="match status" value="1"/>
</dbReference>
<evidence type="ECO:0000256" key="5">
    <source>
        <dbReference type="PROSITE-ProRule" id="PRU10141"/>
    </source>
</evidence>
<dbReference type="Gene3D" id="2.120.10.30">
    <property type="entry name" value="TolB, C-terminal domain"/>
    <property type="match status" value="2"/>
</dbReference>
<dbReference type="SUPFAM" id="SSF82171">
    <property type="entry name" value="DPP6 N-terminal domain-like"/>
    <property type="match status" value="1"/>
</dbReference>
<dbReference type="PANTHER" id="PTHR43289:SF6">
    <property type="entry name" value="SERINE_THREONINE-PROTEIN KINASE NEKL-3"/>
    <property type="match status" value="1"/>
</dbReference>
<dbReference type="PANTHER" id="PTHR43289">
    <property type="entry name" value="MITOGEN-ACTIVATED PROTEIN KINASE KINASE KINASE 20-RELATED"/>
    <property type="match status" value="1"/>
</dbReference>
<dbReference type="GO" id="GO:0004674">
    <property type="term" value="F:protein serine/threonine kinase activity"/>
    <property type="evidence" value="ECO:0007669"/>
    <property type="project" value="UniProtKB-EC"/>
</dbReference>
<evidence type="ECO:0000256" key="1">
    <source>
        <dbReference type="ARBA" id="ARBA00022679"/>
    </source>
</evidence>
<dbReference type="Gene3D" id="3.30.200.20">
    <property type="entry name" value="Phosphorylase Kinase, domain 1"/>
    <property type="match status" value="1"/>
</dbReference>
<dbReference type="Gene3D" id="1.10.510.10">
    <property type="entry name" value="Transferase(Phosphotransferase) domain 1"/>
    <property type="match status" value="1"/>
</dbReference>
<dbReference type="InterPro" id="IPR017441">
    <property type="entry name" value="Protein_kinase_ATP_BS"/>
</dbReference>
<dbReference type="EMBL" id="CP015136">
    <property type="protein sequence ID" value="AMY08546.1"/>
    <property type="molecule type" value="Genomic_DNA"/>
</dbReference>
<dbReference type="SMART" id="SM00220">
    <property type="entry name" value="S_TKc"/>
    <property type="match status" value="1"/>
</dbReference>
<dbReference type="AlphaFoldDB" id="A0A143PJF4"/>
<organism evidence="7 8">
    <name type="scientific">Luteitalea pratensis</name>
    <dbReference type="NCBI Taxonomy" id="1855912"/>
    <lineage>
        <taxon>Bacteria</taxon>
        <taxon>Pseudomonadati</taxon>
        <taxon>Acidobacteriota</taxon>
        <taxon>Vicinamibacteria</taxon>
        <taxon>Vicinamibacterales</taxon>
        <taxon>Vicinamibacteraceae</taxon>
        <taxon>Luteitalea</taxon>
    </lineage>
</organism>
<sequence length="891" mass="95760">MALLAGTRLGIYEIRELVGTGGMGEVYRARDPTLDREVALKILPPMVAADSERLLRFRREARLLASLSHGNIGAVYGFEESDGTHALVLELVDGVTLAERIAGGRIPLEEALPIARQIADALEAAHDRAIIHRDLKPANIKIRPDGTVKVLDFGLAKTLAIDAGTSEAAASPTITSLALTQLGAVLGTAAYMSPEQARGKEADRRSDIWAFGCVLYEMLAGKRAFGGSDGSDTLASVLRSDPDWSALPAQTPHSIRRALRRCLQKDPRQRIRDIADVRLEFEEPTVEVAAATGPSDVPTVPSRTGWVLAVLSLVSLAGLATYVVTRPMPAKEVTRFEVNAPPNTVFGSAVNSLAYLHSAGSATVSPDGTRVVFVAVDERGKAMLWVRAFDSFDAISLAGSDGASQPFWAPDARSIGFFVGKKLKRLEAVGGSLYTICDVVADILRGATWGSGGDIIFASGSSPRLYRVSAEGGAPVPLATHTEQGVTSETLWPSFLPDGRTFLYWARTASGGPGVYVASIVPGIAPKRLLAGGSNAAYDPSGFLLFTQGGVLLRQRFDAARLEVSGETRRVAEGIAWLEAAGTAAFSLSNNGVLVYQPAITRATQFAWFDRNGRMLETVGEPGAYLQPTLSPDGTRLLYTDLRDGNLRIRDLGRNIVSPVTTGPGSKLSPVWSPDGKTIIYRGASDNGVAAFFAKSASGTSEATVLLKGALSGPTQISPDGKWLLYFGTPNEGMTVADVFVLPMTGDRKPQPIVQSPFPDVEPQFSPDGKFVAYVSSETGRREVYVVPFPVTGERWPISNNGGRQPLWRQDGKELFFVSDDRKFYAVDITLGPRFDYSAPRFLFDMRANVYNVRNSYIPSPDGTRFLVNMTLDTSAPPIHVVRNWAAGLKD</sequence>
<dbReference type="SUPFAM" id="SSF56112">
    <property type="entry name" value="Protein kinase-like (PK-like)"/>
    <property type="match status" value="1"/>
</dbReference>
<dbReference type="PATRIC" id="fig|1813736.3.peg.1832"/>
<dbReference type="PROSITE" id="PS00107">
    <property type="entry name" value="PROTEIN_KINASE_ATP"/>
    <property type="match status" value="1"/>
</dbReference>
<evidence type="ECO:0000313" key="8">
    <source>
        <dbReference type="Proteomes" id="UP000076079"/>
    </source>
</evidence>
<dbReference type="KEGG" id="abac:LuPra_01747"/>
<keyword evidence="8" id="KW-1185">Reference proteome</keyword>
<gene>
    <name evidence="7" type="primary">prkC_15</name>
    <name evidence="7" type="ORF">LuPra_01747</name>
</gene>
<evidence type="ECO:0000256" key="3">
    <source>
        <dbReference type="ARBA" id="ARBA00022777"/>
    </source>
</evidence>
<dbReference type="InterPro" id="IPR000719">
    <property type="entry name" value="Prot_kinase_dom"/>
</dbReference>
<dbReference type="CDD" id="cd14014">
    <property type="entry name" value="STKc_PknB_like"/>
    <property type="match status" value="1"/>
</dbReference>
<feature type="domain" description="Protein kinase" evidence="6">
    <location>
        <begin position="12"/>
        <end position="286"/>
    </location>
</feature>
<name>A0A143PJF4_LUTPR</name>
<evidence type="ECO:0000313" key="7">
    <source>
        <dbReference type="EMBL" id="AMY08546.1"/>
    </source>
</evidence>
<evidence type="ECO:0000259" key="6">
    <source>
        <dbReference type="PROSITE" id="PS50011"/>
    </source>
</evidence>
<dbReference type="InterPro" id="IPR011009">
    <property type="entry name" value="Kinase-like_dom_sf"/>
</dbReference>
<dbReference type="SUPFAM" id="SSF69304">
    <property type="entry name" value="Tricorn protease N-terminal domain"/>
    <property type="match status" value="1"/>
</dbReference>
<proteinExistence type="predicted"/>
<dbReference type="InterPro" id="IPR011042">
    <property type="entry name" value="6-blade_b-propeller_TolB-like"/>
</dbReference>
<reference evidence="8" key="2">
    <citation type="submission" date="2016-04" db="EMBL/GenBank/DDBJ databases">
        <title>First Complete Genome Sequence of a Subdivision 6 Acidobacterium.</title>
        <authorList>
            <person name="Huang S."/>
            <person name="Vieira S."/>
            <person name="Bunk B."/>
            <person name="Riedel T."/>
            <person name="Sproeer C."/>
            <person name="Overmann J."/>
        </authorList>
    </citation>
    <scope>NUCLEOTIDE SEQUENCE [LARGE SCALE GENOMIC DNA]</scope>
    <source>
        <strain evidence="8">DSM 100886 HEG_-6_39</strain>
    </source>
</reference>
<feature type="binding site" evidence="5">
    <location>
        <position position="41"/>
    </location>
    <ligand>
        <name>ATP</name>
        <dbReference type="ChEBI" id="CHEBI:30616"/>
    </ligand>
</feature>
<dbReference type="GO" id="GO:0005524">
    <property type="term" value="F:ATP binding"/>
    <property type="evidence" value="ECO:0007669"/>
    <property type="project" value="UniProtKB-UniRule"/>
</dbReference>
<dbReference type="OrthoDB" id="101360at2"/>
<dbReference type="EC" id="2.7.11.1" evidence="7"/>